<sequence>MTAVAKNVHKLQVDPTYAGYSPAQQNGNGTAPSTTTVAASRGASWAVVALERCAIVQQDDAPLRHDATAAM</sequence>
<comment type="caution">
    <text evidence="1">The sequence shown here is derived from an EMBL/GenBank/DDBJ whole genome shotgun (WGS) entry which is preliminary data.</text>
</comment>
<evidence type="ECO:0000313" key="2">
    <source>
        <dbReference type="Proteomes" id="UP001148737"/>
    </source>
</evidence>
<dbReference type="EMBL" id="JANAKD010000731">
    <property type="protein sequence ID" value="KAJ3489568.1"/>
    <property type="molecule type" value="Genomic_DNA"/>
</dbReference>
<gene>
    <name evidence="1" type="ORF">NLG97_g5964</name>
</gene>
<proteinExistence type="predicted"/>
<protein>
    <submittedName>
        <fullName evidence="1">Uncharacterized protein</fullName>
    </submittedName>
</protein>
<dbReference type="Proteomes" id="UP001148737">
    <property type="component" value="Unassembled WGS sequence"/>
</dbReference>
<accession>A0ACC1QS49</accession>
<organism evidence="1 2">
    <name type="scientific">Lecanicillium saksenae</name>
    <dbReference type="NCBI Taxonomy" id="468837"/>
    <lineage>
        <taxon>Eukaryota</taxon>
        <taxon>Fungi</taxon>
        <taxon>Dikarya</taxon>
        <taxon>Ascomycota</taxon>
        <taxon>Pezizomycotina</taxon>
        <taxon>Sordariomycetes</taxon>
        <taxon>Hypocreomycetidae</taxon>
        <taxon>Hypocreales</taxon>
        <taxon>Cordycipitaceae</taxon>
        <taxon>Lecanicillium</taxon>
    </lineage>
</organism>
<keyword evidence="2" id="KW-1185">Reference proteome</keyword>
<name>A0ACC1QS49_9HYPO</name>
<evidence type="ECO:0000313" key="1">
    <source>
        <dbReference type="EMBL" id="KAJ3489568.1"/>
    </source>
</evidence>
<reference evidence="1" key="1">
    <citation type="submission" date="2022-07" db="EMBL/GenBank/DDBJ databases">
        <title>Genome Sequence of Lecanicillium saksenae.</title>
        <authorList>
            <person name="Buettner E."/>
        </authorList>
    </citation>
    <scope>NUCLEOTIDE SEQUENCE</scope>
    <source>
        <strain evidence="1">VT-O1</strain>
    </source>
</reference>